<reference evidence="7 8" key="1">
    <citation type="journal article" date="2008" name="Nature">
        <title>The genome of the choanoflagellate Monosiga brevicollis and the origin of metazoans.</title>
        <authorList>
            <consortium name="JGI Sequencing"/>
            <person name="King N."/>
            <person name="Westbrook M.J."/>
            <person name="Young S.L."/>
            <person name="Kuo A."/>
            <person name="Abedin M."/>
            <person name="Chapman J."/>
            <person name="Fairclough S."/>
            <person name="Hellsten U."/>
            <person name="Isogai Y."/>
            <person name="Letunic I."/>
            <person name="Marr M."/>
            <person name="Pincus D."/>
            <person name="Putnam N."/>
            <person name="Rokas A."/>
            <person name="Wright K.J."/>
            <person name="Zuzow R."/>
            <person name="Dirks W."/>
            <person name="Good M."/>
            <person name="Goodstein D."/>
            <person name="Lemons D."/>
            <person name="Li W."/>
            <person name="Lyons J.B."/>
            <person name="Morris A."/>
            <person name="Nichols S."/>
            <person name="Richter D.J."/>
            <person name="Salamov A."/>
            <person name="Bork P."/>
            <person name="Lim W.A."/>
            <person name="Manning G."/>
            <person name="Miller W.T."/>
            <person name="McGinnis W."/>
            <person name="Shapiro H."/>
            <person name="Tjian R."/>
            <person name="Grigoriev I.V."/>
            <person name="Rokhsar D."/>
        </authorList>
    </citation>
    <scope>NUCLEOTIDE SEQUENCE [LARGE SCALE GENOMIC DNA]</scope>
    <source>
        <strain evidence="8">MX1 / ATCC 50154</strain>
    </source>
</reference>
<proteinExistence type="predicted"/>
<dbReference type="PROSITE" id="PS50157">
    <property type="entry name" value="ZINC_FINGER_C2H2_2"/>
    <property type="match status" value="2"/>
</dbReference>
<feature type="domain" description="C2H2-type" evidence="6">
    <location>
        <begin position="148"/>
        <end position="176"/>
    </location>
</feature>
<feature type="compositionally biased region" description="Low complexity" evidence="5">
    <location>
        <begin position="80"/>
        <end position="89"/>
    </location>
</feature>
<dbReference type="Pfam" id="PF00096">
    <property type="entry name" value="zf-C2H2"/>
    <property type="match status" value="2"/>
</dbReference>
<feature type="region of interest" description="Disordered" evidence="5">
    <location>
        <begin position="190"/>
        <end position="232"/>
    </location>
</feature>
<dbReference type="GO" id="GO:0005737">
    <property type="term" value="C:cytoplasm"/>
    <property type="evidence" value="ECO:0007669"/>
    <property type="project" value="UniProtKB-SubCell"/>
</dbReference>
<evidence type="ECO:0000256" key="5">
    <source>
        <dbReference type="SAM" id="MobiDB-lite"/>
    </source>
</evidence>
<evidence type="ECO:0000313" key="8">
    <source>
        <dbReference type="Proteomes" id="UP000001357"/>
    </source>
</evidence>
<keyword evidence="4" id="KW-0479">Metal-binding</keyword>
<evidence type="ECO:0000313" key="7">
    <source>
        <dbReference type="EMBL" id="EDQ85525.1"/>
    </source>
</evidence>
<dbReference type="Gene3D" id="1.25.10.10">
    <property type="entry name" value="Leucine-rich Repeat Variant"/>
    <property type="match status" value="2"/>
</dbReference>
<dbReference type="SUPFAM" id="SSF57667">
    <property type="entry name" value="beta-beta-alpha zinc fingers"/>
    <property type="match status" value="1"/>
</dbReference>
<evidence type="ECO:0000256" key="4">
    <source>
        <dbReference type="PROSITE-ProRule" id="PRU00042"/>
    </source>
</evidence>
<feature type="region of interest" description="Disordered" evidence="5">
    <location>
        <begin position="70"/>
        <end position="148"/>
    </location>
</feature>
<dbReference type="GO" id="GO:0008270">
    <property type="term" value="F:zinc ion binding"/>
    <property type="evidence" value="ECO:0007669"/>
    <property type="project" value="UniProtKB-KW"/>
</dbReference>
<dbReference type="SUPFAM" id="SSF48371">
    <property type="entry name" value="ARM repeat"/>
    <property type="match status" value="2"/>
</dbReference>
<keyword evidence="4" id="KW-0862">Zinc</keyword>
<dbReference type="SMART" id="SM00355">
    <property type="entry name" value="ZnF_C2H2"/>
    <property type="match status" value="2"/>
</dbReference>
<dbReference type="GeneID" id="5894978"/>
<dbReference type="Gene3D" id="3.30.160.60">
    <property type="entry name" value="Classic Zinc Finger"/>
    <property type="match status" value="2"/>
</dbReference>
<feature type="region of interest" description="Disordered" evidence="5">
    <location>
        <begin position="286"/>
        <end position="311"/>
    </location>
</feature>
<feature type="compositionally biased region" description="Basic residues" evidence="5">
    <location>
        <begin position="204"/>
        <end position="215"/>
    </location>
</feature>
<evidence type="ECO:0000256" key="3">
    <source>
        <dbReference type="ARBA" id="ARBA00022803"/>
    </source>
</evidence>
<evidence type="ECO:0000256" key="1">
    <source>
        <dbReference type="ARBA" id="ARBA00004496"/>
    </source>
</evidence>
<dbReference type="PANTHER" id="PTHR45994">
    <property type="entry name" value="FI21225P1"/>
    <property type="match status" value="1"/>
</dbReference>
<keyword evidence="2" id="KW-0963">Cytoplasm</keyword>
<dbReference type="PANTHER" id="PTHR45994:SF1">
    <property type="entry name" value="FI21225P1"/>
    <property type="match status" value="1"/>
</dbReference>
<dbReference type="Pfam" id="PF11701">
    <property type="entry name" value="UNC45-central"/>
    <property type="match status" value="1"/>
</dbReference>
<dbReference type="SMART" id="SM00185">
    <property type="entry name" value="ARM"/>
    <property type="match status" value="5"/>
</dbReference>
<dbReference type="KEGG" id="mbr:MONBRDRAFT_34234"/>
<keyword evidence="3" id="KW-0802">TPR repeat</keyword>
<dbReference type="InterPro" id="IPR000225">
    <property type="entry name" value="Armadillo"/>
</dbReference>
<dbReference type="InParanoid" id="A9VAE0"/>
<dbReference type="FunCoup" id="A9VAE0">
    <property type="interactions" value="1561"/>
</dbReference>
<feature type="region of interest" description="Disordered" evidence="5">
    <location>
        <begin position="586"/>
        <end position="605"/>
    </location>
</feature>
<dbReference type="InterPro" id="IPR013087">
    <property type="entry name" value="Znf_C2H2_type"/>
</dbReference>
<dbReference type="InterPro" id="IPR011989">
    <property type="entry name" value="ARM-like"/>
</dbReference>
<dbReference type="RefSeq" id="XP_001749716.1">
    <property type="nucleotide sequence ID" value="XM_001749664.1"/>
</dbReference>
<feature type="compositionally biased region" description="Acidic residues" evidence="5">
    <location>
        <begin position="1210"/>
        <end position="1236"/>
    </location>
</feature>
<dbReference type="InterPro" id="IPR024660">
    <property type="entry name" value="UCS_central_dom"/>
</dbReference>
<feature type="domain" description="C2H2-type" evidence="6">
    <location>
        <begin position="177"/>
        <end position="204"/>
    </location>
</feature>
<dbReference type="eggNOG" id="KOG4151">
    <property type="taxonomic scope" value="Eukaryota"/>
</dbReference>
<feature type="region of interest" description="Disordered" evidence="5">
    <location>
        <begin position="1203"/>
        <end position="1268"/>
    </location>
</feature>
<gene>
    <name evidence="7" type="ORF">MONBRDRAFT_34234</name>
</gene>
<dbReference type="EMBL" id="CH991573">
    <property type="protein sequence ID" value="EDQ85525.1"/>
    <property type="molecule type" value="Genomic_DNA"/>
</dbReference>
<dbReference type="Proteomes" id="UP000001357">
    <property type="component" value="Unassembled WGS sequence"/>
</dbReference>
<dbReference type="PROSITE" id="PS00028">
    <property type="entry name" value="ZINC_FINGER_C2H2_1"/>
    <property type="match status" value="1"/>
</dbReference>
<keyword evidence="4" id="KW-0863">Zinc-finger</keyword>
<feature type="compositionally biased region" description="Polar residues" evidence="5">
    <location>
        <begin position="127"/>
        <end position="144"/>
    </location>
</feature>
<protein>
    <recommendedName>
        <fullName evidence="6">C2H2-type domain-containing protein</fullName>
    </recommendedName>
</protein>
<accession>A9VAE0</accession>
<dbReference type="InterPro" id="IPR036236">
    <property type="entry name" value="Znf_C2H2_sf"/>
</dbReference>
<dbReference type="AlphaFoldDB" id="A9VAE0"/>
<name>A9VAE0_MONBE</name>
<dbReference type="InterPro" id="IPR016024">
    <property type="entry name" value="ARM-type_fold"/>
</dbReference>
<dbReference type="STRING" id="81824.A9VAE0"/>
<comment type="subcellular location">
    <subcellularLocation>
        <location evidence="1">Cytoplasm</location>
    </subcellularLocation>
</comment>
<feature type="compositionally biased region" description="Acidic residues" evidence="5">
    <location>
        <begin position="1245"/>
        <end position="1260"/>
    </location>
</feature>
<organism evidence="7 8">
    <name type="scientific">Monosiga brevicollis</name>
    <name type="common">Choanoflagellate</name>
    <dbReference type="NCBI Taxonomy" id="81824"/>
    <lineage>
        <taxon>Eukaryota</taxon>
        <taxon>Choanoflagellata</taxon>
        <taxon>Craspedida</taxon>
        <taxon>Salpingoecidae</taxon>
        <taxon>Monosiga</taxon>
    </lineage>
</organism>
<evidence type="ECO:0000256" key="2">
    <source>
        <dbReference type="ARBA" id="ARBA00022490"/>
    </source>
</evidence>
<keyword evidence="8" id="KW-1185">Reference proteome</keyword>
<sequence>MPSLDCPTTLITWQSPTSLVLASGSIINIAEPTSSLSLSLSLSLSPHSRHPISPRRCTRLLATSNMKRQFLAGNKSTTKQRQTGQPQQPARRRRHHPPGGQPNVQAEQVGGISDVDDEPSELLSRPGQDQASPLSAADSTSPQPAHSCVCPTCQQVFGRRAHLKRHMDTVHSQERRHVCKDCDRTFQRRDHLDKHQRQNCGKQPTKKPKRLPKRSKQPDDEPPTHTAPLPAQPQLFSDTHAHVAHDLDQTSASAPAEPVTVVVSEETQAMLDVLNGTDLSNLLSSLSSSYDSSGRSTSPSLPNSDRIHPGMESQGETALLLRDNPLSGDIYSQSSFLTEWRRQMRLHCDNKFQTAPILHSSSLSRPFANEAVTKGAARLMAEASAKINQRQSVDFQTSEMVRLAFEGDTLDKRRTAVKNCVVLARENAGARKLFHCDAPQRFMALLNEEDDDIRVHTLHVYSELAERSPAMALQIWQLMNQDNQLGQHVASKHSKTNRAAVRVVGCTLNALAEMGEASEQHSTVLDTVVAYLTQLIKDRRNQADVRNLAINMVMKHAKTGDLGRRLLTAGAVRALLVTAALAPSPLLAQPTGDSEDEQLGSEAETRGQVSVALQRIFEATKVKGQPDEQFVADCIAQARFGDDPVSNIPPTNAMIAVMLAVIDIGNQILESGNTFECLMKMADSDNLQAQCAAAEALAFAASDKKRARGVMMEGSDILKKLYAKDLPSSIRVRALCGLCKMGAVGAGAPNQRTMDGSSLINLAKKLRPFLVNDTKDNDTRRWAAEGLAYLSLDADVKEFAIADENILKAIYRVCMGSDPTVQYALANMLVNMTNSFDKPEKSEEHEELKKLGKYVGEQIPEPHAKDSDAFVQKRVEVLLKHDFVYALTVLAQSQSEGVREQVARVLLAMVENPSHRGMVISQGGAKALLPLARENTRRGKEKAAQALAKITITTDPSVAFPGQRALEVVKPCIALLSHMHQLLQFEAAMALTNLASMSDELRLKIKREKGLPRLEDLMFEDDLRLRRAGCEALVNLLYNDEIYNMFATKDGPHFERVKLWILLSGVMQEDFDEGLARAASGGLALLSSSPDVAHRIREEPQGLQVLKELLVSGMPELHHRALYIINNMIDADEAECFVEKEMLLIIVAVTLTSQQAQVTELGQSALKKLIDRKLVESMEAVQRMAAESIQDLQHVADRLKEEARARDGVVEEEDEDEEAGEAGGLSEDEGEADADGPTEVIVADAPDDDAVALPACDEDDGPKIEVLD</sequence>
<evidence type="ECO:0000259" key="6">
    <source>
        <dbReference type="PROSITE" id="PS50157"/>
    </source>
</evidence>
<feature type="compositionally biased region" description="Low complexity" evidence="5">
    <location>
        <begin position="286"/>
        <end position="300"/>
    </location>
</feature>